<evidence type="ECO:0000313" key="1">
    <source>
        <dbReference type="EMBL" id="AFL99538.1"/>
    </source>
</evidence>
<proteinExistence type="predicted"/>
<protein>
    <submittedName>
        <fullName evidence="1">Uncharacterized protein</fullName>
    </submittedName>
</protein>
<keyword evidence="2" id="KW-1185">Reference proteome</keyword>
<evidence type="ECO:0000313" key="2">
    <source>
        <dbReference type="Proteomes" id="UP000006053"/>
    </source>
</evidence>
<name>I4A6F4_DESDJ</name>
<dbReference type="AlphaFoldDB" id="I4A6F4"/>
<dbReference type="KEGG" id="ddh:Desde_1106"/>
<dbReference type="EMBL" id="CP003348">
    <property type="protein sequence ID" value="AFL99538.1"/>
    <property type="molecule type" value="Genomic_DNA"/>
</dbReference>
<dbReference type="Proteomes" id="UP000006053">
    <property type="component" value="Chromosome"/>
</dbReference>
<dbReference type="RefSeq" id="WP_014793030.1">
    <property type="nucleotide sequence ID" value="NC_018017.1"/>
</dbReference>
<reference evidence="1 2" key="2">
    <citation type="journal article" date="2015" name="J. Bacteriol.">
        <title>Genomic, proteomic, and biochemical analysis of the organohalide respiratory pathway in Desulfitobacterium dehalogenans.</title>
        <authorList>
            <person name="Kruse T."/>
            <person name="van de Pas B.A."/>
            <person name="Atteia A."/>
            <person name="Krab K."/>
            <person name="Hagen W.R."/>
            <person name="Goodwin L."/>
            <person name="Chain P."/>
            <person name="Boeren S."/>
            <person name="Maphosa F."/>
            <person name="Schraa G."/>
            <person name="de Vos W.M."/>
            <person name="van der Oost J."/>
            <person name="Smidt H."/>
            <person name="Stams A.J."/>
        </authorList>
    </citation>
    <scope>NUCLEOTIDE SEQUENCE [LARGE SCALE GENOMIC DNA]</scope>
    <source>
        <strain evidence="2">ATCC 51507 / DSM 9161 / JW/IU-DC1</strain>
    </source>
</reference>
<dbReference type="STRING" id="756499.Desde_1106"/>
<accession>I4A6F4</accession>
<dbReference type="OrthoDB" id="1864968at2"/>
<gene>
    <name evidence="1" type="ordered locus">Desde_1106</name>
</gene>
<sequence>MDDDLILEEPFDEYEQEPIKVYVQTDTDGRIISINSSVFLDDPTGWVQIDEGYDNVKHYHAQGNYLPNGLFDESGCYNYRLIDGEVVGRTAEEKQAETDARPAPPPTLDERVTSLGEDVEAVAEATAFTLEDTAAIAETFAYALDDTSALAETLAMALLEIEGLKQEIKVLKGE</sequence>
<reference evidence="2" key="1">
    <citation type="submission" date="2012-06" db="EMBL/GenBank/DDBJ databases">
        <title>Complete sequence of Desulfitobacterium dehalogenans ATCC 51507.</title>
        <authorList>
            <person name="Lucas S."/>
            <person name="Han J."/>
            <person name="Lapidus A."/>
            <person name="Cheng J.-F."/>
            <person name="Goodwin L."/>
            <person name="Pitluck S."/>
            <person name="Peters L."/>
            <person name="Ovchinnikova G."/>
            <person name="Teshima H."/>
            <person name="Detter J.C."/>
            <person name="Han C."/>
            <person name="Tapia R."/>
            <person name="Land M."/>
            <person name="Hauser L."/>
            <person name="Kyrpides N."/>
            <person name="Ivanova N."/>
            <person name="Pagani I."/>
            <person name="Kruse T."/>
            <person name="de Vos W.M."/>
            <person name="Smidt H."/>
            <person name="Woyke T."/>
        </authorList>
    </citation>
    <scope>NUCLEOTIDE SEQUENCE [LARGE SCALE GENOMIC DNA]</scope>
    <source>
        <strain evidence="2">ATCC 51507 / DSM 9161 / JW/IU-DC1</strain>
    </source>
</reference>
<organism evidence="1 2">
    <name type="scientific">Desulfitobacterium dehalogenans (strain ATCC 51507 / DSM 9161 / JW/IU-DC1)</name>
    <dbReference type="NCBI Taxonomy" id="756499"/>
    <lineage>
        <taxon>Bacteria</taxon>
        <taxon>Bacillati</taxon>
        <taxon>Bacillota</taxon>
        <taxon>Clostridia</taxon>
        <taxon>Eubacteriales</taxon>
        <taxon>Desulfitobacteriaceae</taxon>
        <taxon>Desulfitobacterium</taxon>
    </lineage>
</organism>
<dbReference type="eggNOG" id="ENOG502ZTRR">
    <property type="taxonomic scope" value="Bacteria"/>
</dbReference>
<dbReference type="HOGENOM" id="CLU_1537607_0_0_9"/>